<proteinExistence type="predicted"/>
<dbReference type="InterPro" id="IPR029069">
    <property type="entry name" value="HotDog_dom_sf"/>
</dbReference>
<evidence type="ECO:0000259" key="1">
    <source>
        <dbReference type="Pfam" id="PF01575"/>
    </source>
</evidence>
<dbReference type="PANTHER" id="PTHR43437">
    <property type="entry name" value="HYDROXYACYL-THIOESTER DEHYDRATASE TYPE 2, MITOCHONDRIAL-RELATED"/>
    <property type="match status" value="1"/>
</dbReference>
<dbReference type="GO" id="GO:0006633">
    <property type="term" value="P:fatty acid biosynthetic process"/>
    <property type="evidence" value="ECO:0007669"/>
    <property type="project" value="TreeGrafter"/>
</dbReference>
<evidence type="ECO:0000313" key="3">
    <source>
        <dbReference type="Proteomes" id="UP000003635"/>
    </source>
</evidence>
<dbReference type="eggNOG" id="COG2030">
    <property type="taxonomic scope" value="Bacteria"/>
</dbReference>
<dbReference type="RefSeq" id="WP_007254824.1">
    <property type="nucleotide sequence ID" value="NZ_CH724107.1"/>
</dbReference>
<evidence type="ECO:0000313" key="2">
    <source>
        <dbReference type="EMBL" id="EAR50097.1"/>
    </source>
</evidence>
<dbReference type="SUPFAM" id="SSF54637">
    <property type="entry name" value="Thioesterase/thiol ester dehydrase-isomerase"/>
    <property type="match status" value="1"/>
</dbReference>
<dbReference type="HOGENOM" id="CLU_094876_3_1_5"/>
<dbReference type="AlphaFoldDB" id="Q2CBN4"/>
<dbReference type="Gene3D" id="3.10.129.10">
    <property type="entry name" value="Hotdog Thioesterase"/>
    <property type="match status" value="1"/>
</dbReference>
<keyword evidence="3" id="KW-1185">Reference proteome</keyword>
<organism evidence="2 3">
    <name type="scientific">Oceanicola granulosus (strain ATCC BAA-861 / DSM 15982 / KCTC 12143 / HTCC2516)</name>
    <dbReference type="NCBI Taxonomy" id="314256"/>
    <lineage>
        <taxon>Bacteria</taxon>
        <taxon>Pseudomonadati</taxon>
        <taxon>Pseudomonadota</taxon>
        <taxon>Alphaproteobacteria</taxon>
        <taxon>Rhodobacterales</taxon>
        <taxon>Roseobacteraceae</taxon>
        <taxon>Oceanicola</taxon>
    </lineage>
</organism>
<dbReference type="GO" id="GO:0019171">
    <property type="term" value="F:(3R)-hydroxyacyl-[acyl-carrier-protein] dehydratase activity"/>
    <property type="evidence" value="ECO:0007669"/>
    <property type="project" value="TreeGrafter"/>
</dbReference>
<dbReference type="Pfam" id="PF01575">
    <property type="entry name" value="MaoC_dehydratas"/>
    <property type="match status" value="1"/>
</dbReference>
<dbReference type="InterPro" id="IPR050965">
    <property type="entry name" value="UPF0336/Enoyl-CoA_hydratase"/>
</dbReference>
<gene>
    <name evidence="2" type="ORF">OG2516_06489</name>
</gene>
<dbReference type="InterPro" id="IPR002539">
    <property type="entry name" value="MaoC-like_dom"/>
</dbReference>
<reference evidence="2 3" key="1">
    <citation type="journal article" date="2010" name="J. Bacteriol.">
        <title>Genome sequences of Oceanicola granulosus HTCC2516(T) and Oceanicola batsensis HTCC2597(TDelta).</title>
        <authorList>
            <person name="Thrash J.C."/>
            <person name="Cho J.C."/>
            <person name="Vergin K.L."/>
            <person name="Giovannoni S.J."/>
        </authorList>
    </citation>
    <scope>NUCLEOTIDE SEQUENCE [LARGE SCALE GENOMIC DNA]</scope>
    <source>
        <strain evidence="3">ATCC BAA-861 / DSM 15982 / KCTC 12143 / HTCC2516</strain>
    </source>
</reference>
<dbReference type="EMBL" id="AAOT01000037">
    <property type="protein sequence ID" value="EAR50097.1"/>
    <property type="molecule type" value="Genomic_DNA"/>
</dbReference>
<feature type="domain" description="MaoC-like" evidence="1">
    <location>
        <begin position="7"/>
        <end position="89"/>
    </location>
</feature>
<dbReference type="STRING" id="314256.OG2516_06489"/>
<dbReference type="OrthoDB" id="4235906at2"/>
<comment type="caution">
    <text evidence="2">The sequence shown here is derived from an EMBL/GenBank/DDBJ whole genome shotgun (WGS) entry which is preliminary data.</text>
</comment>
<protein>
    <recommendedName>
        <fullName evidence="1">MaoC-like domain-containing protein</fullName>
    </recommendedName>
</protein>
<dbReference type="Proteomes" id="UP000003635">
    <property type="component" value="Unassembled WGS sequence"/>
</dbReference>
<accession>Q2CBN4</accession>
<sequence length="117" mass="12603">MRIDLSAEWTPAQAEFDAFARLSGDDNPIHTDPAYAARTPFGRTVSHGMLIYARLWGLLHSARPGTAERRQALMFPAPCFADEPVTLTVAGEAPGRLALRAVRGDGAEVLVGEAEVD</sequence>
<name>Q2CBN4_OCEGH</name>
<dbReference type="PANTHER" id="PTHR43437:SF3">
    <property type="entry name" value="HYDROXYACYL-THIOESTER DEHYDRATASE TYPE 2, MITOCHONDRIAL"/>
    <property type="match status" value="1"/>
</dbReference>